<dbReference type="PIRSF" id="PIRSF009467">
    <property type="entry name" value="Ureas_acces_UreF"/>
    <property type="match status" value="1"/>
</dbReference>
<keyword evidence="1" id="KW-0996">Nickel insertion</keyword>
<accession>A0ABQ1TFL0</accession>
<reference evidence="4" key="1">
    <citation type="journal article" date="2019" name="Int. J. Syst. Evol. Microbiol.">
        <title>The Global Catalogue of Microorganisms (GCM) 10K type strain sequencing project: providing services to taxonomists for standard genome sequencing and annotation.</title>
        <authorList>
            <consortium name="The Broad Institute Genomics Platform"/>
            <consortium name="The Broad Institute Genome Sequencing Center for Infectious Disease"/>
            <person name="Wu L."/>
            <person name="Ma J."/>
        </authorList>
    </citation>
    <scope>NUCLEOTIDE SEQUENCE [LARGE SCALE GENOMIC DNA]</scope>
    <source>
        <strain evidence="4">CGMCC 1.15197</strain>
    </source>
</reference>
<keyword evidence="4" id="KW-1185">Reference proteome</keyword>
<gene>
    <name evidence="3" type="ORF">GCM10011383_00380</name>
</gene>
<proteinExistence type="predicted"/>
<dbReference type="InterPro" id="IPR038277">
    <property type="entry name" value="UreF_sf"/>
</dbReference>
<evidence type="ECO:0008006" key="5">
    <source>
        <dbReference type="Google" id="ProtNLM"/>
    </source>
</evidence>
<dbReference type="PANTHER" id="PTHR33620:SF1">
    <property type="entry name" value="UREASE ACCESSORY PROTEIN F"/>
    <property type="match status" value="1"/>
</dbReference>
<name>A0ABQ1TFL0_9BACT</name>
<dbReference type="PANTHER" id="PTHR33620">
    <property type="entry name" value="UREASE ACCESSORY PROTEIN F"/>
    <property type="match status" value="1"/>
</dbReference>
<evidence type="ECO:0000256" key="2">
    <source>
        <dbReference type="ARBA" id="ARBA00023186"/>
    </source>
</evidence>
<dbReference type="InterPro" id="IPR002639">
    <property type="entry name" value="UreF"/>
</dbReference>
<dbReference type="EMBL" id="BMHT01000001">
    <property type="protein sequence ID" value="GGE93614.1"/>
    <property type="molecule type" value="Genomic_DNA"/>
</dbReference>
<comment type="caution">
    <text evidence="3">The sequence shown here is derived from an EMBL/GenBank/DDBJ whole genome shotgun (WGS) entry which is preliminary data.</text>
</comment>
<evidence type="ECO:0000313" key="3">
    <source>
        <dbReference type="EMBL" id="GGE93614.1"/>
    </source>
</evidence>
<keyword evidence="2" id="KW-0143">Chaperone</keyword>
<dbReference type="Proteomes" id="UP000632273">
    <property type="component" value="Unassembled WGS sequence"/>
</dbReference>
<sequence length="238" mass="26837">MREAGASRYDRLMTQFARLLHLVDSAIPTGSFAYSYGLESSITFGLLKTPFGLRNYLYSYLQQVASMELPFINSCGKPGSSDLGPELRDIVEAYDAMLLVPTIHRASLVQGKNWLKLLESFYPAAQLRNLGGWFSDKQLPLHFTLVFALGLTRAGFSVPNLQTMFLHMALRDQLSAAIRLGFVGPMAGHQLQHDFYSIFEELLARYSAKEYLEASRSAFLLDTAQVFHEDIYSKLFQN</sequence>
<dbReference type="Pfam" id="PF01730">
    <property type="entry name" value="UreF"/>
    <property type="match status" value="1"/>
</dbReference>
<dbReference type="Gene3D" id="1.10.4190.10">
    <property type="entry name" value="Urease accessory protein UreF"/>
    <property type="match status" value="1"/>
</dbReference>
<evidence type="ECO:0000313" key="4">
    <source>
        <dbReference type="Proteomes" id="UP000632273"/>
    </source>
</evidence>
<organism evidence="3 4">
    <name type="scientific">Hymenobacter cavernae</name>
    <dbReference type="NCBI Taxonomy" id="2044852"/>
    <lineage>
        <taxon>Bacteria</taxon>
        <taxon>Pseudomonadati</taxon>
        <taxon>Bacteroidota</taxon>
        <taxon>Cytophagia</taxon>
        <taxon>Cytophagales</taxon>
        <taxon>Hymenobacteraceae</taxon>
        <taxon>Hymenobacter</taxon>
    </lineage>
</organism>
<evidence type="ECO:0000256" key="1">
    <source>
        <dbReference type="ARBA" id="ARBA00022988"/>
    </source>
</evidence>
<protein>
    <recommendedName>
        <fullName evidence="5">Urease accessory protein UreF</fullName>
    </recommendedName>
</protein>